<dbReference type="PROSITE" id="PS51819">
    <property type="entry name" value="VOC"/>
    <property type="match status" value="1"/>
</dbReference>
<reference evidence="2 3" key="1">
    <citation type="submission" date="2010-10" db="EMBL/GenBank/DDBJ databases">
        <title>Complete sequence of Frankia sp. EuI1c.</title>
        <authorList>
            <consortium name="US DOE Joint Genome Institute"/>
            <person name="Lucas S."/>
            <person name="Copeland A."/>
            <person name="Lapidus A."/>
            <person name="Cheng J.-F."/>
            <person name="Bruce D."/>
            <person name="Goodwin L."/>
            <person name="Pitluck S."/>
            <person name="Chertkov O."/>
            <person name="Detter J.C."/>
            <person name="Han C."/>
            <person name="Tapia R."/>
            <person name="Land M."/>
            <person name="Hauser L."/>
            <person name="Jeffries C."/>
            <person name="Kyrpides N."/>
            <person name="Ivanova N."/>
            <person name="Mikhailova N."/>
            <person name="Beauchemin N."/>
            <person name="Sen A."/>
            <person name="Sur S.A."/>
            <person name="Gtari M."/>
            <person name="Wall L."/>
            <person name="Tisa L."/>
            <person name="Woyke T."/>
        </authorList>
    </citation>
    <scope>NUCLEOTIDE SEQUENCE [LARGE SCALE GENOMIC DNA]</scope>
    <source>
        <strain evidence="3">DSM 45817 / CECT 9037 / EuI1c</strain>
    </source>
</reference>
<evidence type="ECO:0000313" key="3">
    <source>
        <dbReference type="Proteomes" id="UP000002484"/>
    </source>
</evidence>
<accession>E3J9K6</accession>
<evidence type="ECO:0000259" key="1">
    <source>
        <dbReference type="PROSITE" id="PS51819"/>
    </source>
</evidence>
<evidence type="ECO:0000313" key="2">
    <source>
        <dbReference type="EMBL" id="ADP83370.1"/>
    </source>
</evidence>
<dbReference type="EMBL" id="CP002299">
    <property type="protein sequence ID" value="ADP83370.1"/>
    <property type="molecule type" value="Genomic_DNA"/>
</dbReference>
<dbReference type="SUPFAM" id="SSF54593">
    <property type="entry name" value="Glyoxalase/Bleomycin resistance protein/Dihydroxybiphenyl dioxygenase"/>
    <property type="match status" value="1"/>
</dbReference>
<protein>
    <recommendedName>
        <fullName evidence="1">VOC domain-containing protein</fullName>
    </recommendedName>
</protein>
<dbReference type="InParanoid" id="E3J9K6"/>
<dbReference type="InterPro" id="IPR029068">
    <property type="entry name" value="Glyas_Bleomycin-R_OHBP_Dase"/>
</dbReference>
<dbReference type="KEGG" id="fri:FraEuI1c_5382"/>
<proteinExistence type="predicted"/>
<dbReference type="AlphaFoldDB" id="E3J9K6"/>
<feature type="domain" description="VOC" evidence="1">
    <location>
        <begin position="8"/>
        <end position="141"/>
    </location>
</feature>
<dbReference type="HOGENOM" id="CLU_134993_0_0_11"/>
<dbReference type="eggNOG" id="COG0346">
    <property type="taxonomic scope" value="Bacteria"/>
</dbReference>
<dbReference type="STRING" id="298654.FraEuI1c_5382"/>
<dbReference type="InterPro" id="IPR037523">
    <property type="entry name" value="VOC_core"/>
</dbReference>
<dbReference type="Gene3D" id="3.10.180.10">
    <property type="entry name" value="2,3-Dihydroxybiphenyl 1,2-Dioxygenase, domain 1"/>
    <property type="match status" value="1"/>
</dbReference>
<gene>
    <name evidence="2" type="ordered locus">FraEuI1c_5382</name>
</gene>
<dbReference type="Proteomes" id="UP000002484">
    <property type="component" value="Chromosome"/>
</dbReference>
<organism evidence="2 3">
    <name type="scientific">Pseudofrankia inefficax (strain DSM 45817 / CECT 9037 / DDB 130130 / EuI1c)</name>
    <name type="common">Frankia inefficax</name>
    <dbReference type="NCBI Taxonomy" id="298654"/>
    <lineage>
        <taxon>Bacteria</taxon>
        <taxon>Bacillati</taxon>
        <taxon>Actinomycetota</taxon>
        <taxon>Actinomycetes</taxon>
        <taxon>Frankiales</taxon>
        <taxon>Frankiaceae</taxon>
        <taxon>Pseudofrankia</taxon>
    </lineage>
</organism>
<dbReference type="RefSeq" id="WP_013426488.1">
    <property type="nucleotide sequence ID" value="NC_014666.1"/>
</dbReference>
<dbReference type="OrthoDB" id="5185674at2"/>
<sequence length="157" mass="17366">MTTLRPENLYHVGIIVEDFESELKRLTELFGYEWCDELVADTNVRIHTADGPVEKTITNRFTYSVNEPRLEIIRPIPGTVWTPSNSGAHHLGYWSDDVVADSAALVALGMPLEVEGVGPDGLPYWTYHRGTQGPRVELVSSAIKPGLEGYWAAGAAR</sequence>
<name>E3J9K6_PSEI1</name>
<dbReference type="Pfam" id="PF13669">
    <property type="entry name" value="Glyoxalase_4"/>
    <property type="match status" value="1"/>
</dbReference>
<keyword evidence="3" id="KW-1185">Reference proteome</keyword>